<dbReference type="InterPro" id="IPR037151">
    <property type="entry name" value="AlkB-like_sf"/>
</dbReference>
<evidence type="ECO:0000313" key="3">
    <source>
        <dbReference type="EMBL" id="RSH94510.1"/>
    </source>
</evidence>
<dbReference type="Proteomes" id="UP000279259">
    <property type="component" value="Unassembled WGS sequence"/>
</dbReference>
<feature type="compositionally biased region" description="Basic and acidic residues" evidence="1">
    <location>
        <begin position="135"/>
        <end position="147"/>
    </location>
</feature>
<dbReference type="GO" id="GO:0006307">
    <property type="term" value="P:DNA alkylation repair"/>
    <property type="evidence" value="ECO:0007669"/>
    <property type="project" value="InterPro"/>
</dbReference>
<feature type="region of interest" description="Disordered" evidence="1">
    <location>
        <begin position="238"/>
        <end position="258"/>
    </location>
</feature>
<evidence type="ECO:0000256" key="1">
    <source>
        <dbReference type="SAM" id="MobiDB-lite"/>
    </source>
</evidence>
<dbReference type="Pfam" id="PF13532">
    <property type="entry name" value="2OG-FeII_Oxy_2"/>
    <property type="match status" value="1"/>
</dbReference>
<dbReference type="PANTHER" id="PTHR31212:SF4">
    <property type="entry name" value="ALPHA-KETOGLUTARATE-DEPENDENT DIOXYGENASE ALKB HOMOLOG 3"/>
    <property type="match status" value="1"/>
</dbReference>
<dbReference type="OrthoDB" id="545910at2759"/>
<evidence type="ECO:0000259" key="2">
    <source>
        <dbReference type="PROSITE" id="PS51471"/>
    </source>
</evidence>
<proteinExistence type="predicted"/>
<feature type="domain" description="Fe2OG dioxygenase" evidence="2">
    <location>
        <begin position="314"/>
        <end position="442"/>
    </location>
</feature>
<dbReference type="AlphaFoldDB" id="A0A427YTR7"/>
<gene>
    <name evidence="3" type="ORF">EHS25_004313</name>
</gene>
<comment type="caution">
    <text evidence="3">The sequence shown here is derived from an EMBL/GenBank/DDBJ whole genome shotgun (WGS) entry which is preliminary data.</text>
</comment>
<protein>
    <recommendedName>
        <fullName evidence="2">Fe2OG dioxygenase domain-containing protein</fullName>
    </recommendedName>
</protein>
<keyword evidence="4" id="KW-1185">Reference proteome</keyword>
<dbReference type="InterPro" id="IPR005123">
    <property type="entry name" value="Oxoglu/Fe-dep_dioxygenase_dom"/>
</dbReference>
<name>A0A427YTR7_9TREE</name>
<feature type="compositionally biased region" description="Polar residues" evidence="1">
    <location>
        <begin position="1"/>
        <end position="13"/>
    </location>
</feature>
<dbReference type="PANTHER" id="PTHR31212">
    <property type="entry name" value="ALPHA-KETOGLUTARATE-DEPENDENT DIOXYGENASE ALKB HOMOLOG 3"/>
    <property type="match status" value="1"/>
</dbReference>
<dbReference type="EMBL" id="RSCD01000002">
    <property type="protein sequence ID" value="RSH94510.1"/>
    <property type="molecule type" value="Genomic_DNA"/>
</dbReference>
<evidence type="ECO:0000313" key="4">
    <source>
        <dbReference type="Proteomes" id="UP000279259"/>
    </source>
</evidence>
<dbReference type="STRING" id="1890683.A0A427YTR7"/>
<feature type="region of interest" description="Disordered" evidence="1">
    <location>
        <begin position="1"/>
        <end position="28"/>
    </location>
</feature>
<feature type="region of interest" description="Disordered" evidence="1">
    <location>
        <begin position="81"/>
        <end position="147"/>
    </location>
</feature>
<dbReference type="SUPFAM" id="SSF51197">
    <property type="entry name" value="Clavaminate synthase-like"/>
    <property type="match status" value="1"/>
</dbReference>
<feature type="compositionally biased region" description="Basic and acidic residues" evidence="1">
    <location>
        <begin position="14"/>
        <end position="28"/>
    </location>
</feature>
<feature type="compositionally biased region" description="Low complexity" evidence="1">
    <location>
        <begin position="494"/>
        <end position="504"/>
    </location>
</feature>
<organism evidence="3 4">
    <name type="scientific">Saitozyma podzolica</name>
    <dbReference type="NCBI Taxonomy" id="1890683"/>
    <lineage>
        <taxon>Eukaryota</taxon>
        <taxon>Fungi</taxon>
        <taxon>Dikarya</taxon>
        <taxon>Basidiomycota</taxon>
        <taxon>Agaricomycotina</taxon>
        <taxon>Tremellomycetes</taxon>
        <taxon>Tremellales</taxon>
        <taxon>Trimorphomycetaceae</taxon>
        <taxon>Saitozyma</taxon>
    </lineage>
</organism>
<sequence>MSRASSIWSQNESQSHDTERPDRNAGDVERDAQIALLASLLEPATFSIEEYVAALRTSSGDVQLAAEELLLPRVKSAGKRKAGTSLKSWLGKKRGGKGRGANGPRDDEPVDDEPVARVDVDLKRSVHLAAEDEDSVKPARDQDNPAKPRVDAFSVLLDPSSQPQIPKAKAAPQPAVRLATQAQIDSAGLPLTILTSPLSPSFASALYLTMMEESEKWERNRWYLAGRWVESSHTMTSYARGHGGSGEEGTGDPDFSEAAKKQNEGKYYYSGTEQNTSANYPPLLAKAAEIIEPAVNAAINARKRYRHEFAGPWRANVCGANRYDGASSSVGWHADQLTYLGPYPTIASLSLGTPRNFRLRETDAVDPTYSSGKPIRTYEVTLGHNSLVLMNAGCQERFKHTVPSQKALDLFRPGWDIEEVPIPLDQQKTYTSRINITFRFYRPDFHPAPSTGPAGPRQGTPICRCGIPTLLRADQKAKARSRFGPPSPAKKGRPSVPSPVTGSPVAPGIVDDDMVFFWQCQSPGQTGDLKGCGFFRILDVGAEGRGPCIGDR</sequence>
<accession>A0A427YTR7</accession>
<dbReference type="Gene3D" id="2.60.120.590">
    <property type="entry name" value="Alpha-ketoglutarate-dependent dioxygenase AlkB-like"/>
    <property type="match status" value="1"/>
</dbReference>
<dbReference type="InterPro" id="IPR032854">
    <property type="entry name" value="ALKBH3"/>
</dbReference>
<feature type="compositionally biased region" description="Basic and acidic residues" evidence="1">
    <location>
        <begin position="114"/>
        <end position="124"/>
    </location>
</feature>
<reference evidence="3 4" key="1">
    <citation type="submission" date="2018-11" db="EMBL/GenBank/DDBJ databases">
        <title>Genome sequence of Saitozyma podzolica DSM 27192.</title>
        <authorList>
            <person name="Aliyu H."/>
            <person name="Gorte O."/>
            <person name="Ochsenreither K."/>
        </authorList>
    </citation>
    <scope>NUCLEOTIDE SEQUENCE [LARGE SCALE GENOMIC DNA]</scope>
    <source>
        <strain evidence="3 4">DSM 27192</strain>
    </source>
</reference>
<dbReference type="InterPro" id="IPR027450">
    <property type="entry name" value="AlkB-like"/>
</dbReference>
<feature type="region of interest" description="Disordered" evidence="1">
    <location>
        <begin position="476"/>
        <end position="504"/>
    </location>
</feature>
<dbReference type="GO" id="GO:0051213">
    <property type="term" value="F:dioxygenase activity"/>
    <property type="evidence" value="ECO:0007669"/>
    <property type="project" value="InterPro"/>
</dbReference>
<dbReference type="PROSITE" id="PS51471">
    <property type="entry name" value="FE2OG_OXY"/>
    <property type="match status" value="1"/>
</dbReference>